<dbReference type="GO" id="GO:0006082">
    <property type="term" value="P:organic acid metabolic process"/>
    <property type="evidence" value="ECO:0007669"/>
    <property type="project" value="TreeGrafter"/>
</dbReference>
<dbReference type="Pfam" id="PF00067">
    <property type="entry name" value="p450"/>
    <property type="match status" value="1"/>
</dbReference>
<evidence type="ECO:0008006" key="7">
    <source>
        <dbReference type="Google" id="ProtNLM"/>
    </source>
</evidence>
<dbReference type="GO" id="GO:0020037">
    <property type="term" value="F:heme binding"/>
    <property type="evidence" value="ECO:0007669"/>
    <property type="project" value="InterPro"/>
</dbReference>
<keyword evidence="6" id="KW-1185">Reference proteome</keyword>
<dbReference type="GO" id="GO:0016712">
    <property type="term" value="F:oxidoreductase activity, acting on paired donors, with incorporation or reduction of molecular oxygen, reduced flavin or flavoprotein as one donor, and incorporation of one atom of oxygen"/>
    <property type="evidence" value="ECO:0007669"/>
    <property type="project" value="TreeGrafter"/>
</dbReference>
<dbReference type="PANTHER" id="PTHR24300:SF375">
    <property type="entry name" value="CYTOCHROME P450 FAMILY"/>
    <property type="match status" value="1"/>
</dbReference>
<protein>
    <recommendedName>
        <fullName evidence="7">Cytochrome P450</fullName>
    </recommendedName>
</protein>
<evidence type="ECO:0000256" key="2">
    <source>
        <dbReference type="ARBA" id="ARBA00022723"/>
    </source>
</evidence>
<gene>
    <name evidence="5" type="ORF">Pmani_034351</name>
</gene>
<keyword evidence="4" id="KW-0503">Monooxygenase</keyword>
<evidence type="ECO:0000256" key="4">
    <source>
        <dbReference type="ARBA" id="ARBA00023033"/>
    </source>
</evidence>
<evidence type="ECO:0000313" key="5">
    <source>
        <dbReference type="EMBL" id="KAK4292913.1"/>
    </source>
</evidence>
<comment type="similarity">
    <text evidence="1">Belongs to the cytochrome P450 family.</text>
</comment>
<dbReference type="GO" id="GO:0005506">
    <property type="term" value="F:iron ion binding"/>
    <property type="evidence" value="ECO:0007669"/>
    <property type="project" value="InterPro"/>
</dbReference>
<name>A0AAE1NNS2_9EUCA</name>
<evidence type="ECO:0000256" key="3">
    <source>
        <dbReference type="ARBA" id="ARBA00023004"/>
    </source>
</evidence>
<evidence type="ECO:0000313" key="6">
    <source>
        <dbReference type="Proteomes" id="UP001292094"/>
    </source>
</evidence>
<organism evidence="5 6">
    <name type="scientific">Petrolisthes manimaculis</name>
    <dbReference type="NCBI Taxonomy" id="1843537"/>
    <lineage>
        <taxon>Eukaryota</taxon>
        <taxon>Metazoa</taxon>
        <taxon>Ecdysozoa</taxon>
        <taxon>Arthropoda</taxon>
        <taxon>Crustacea</taxon>
        <taxon>Multicrustacea</taxon>
        <taxon>Malacostraca</taxon>
        <taxon>Eumalacostraca</taxon>
        <taxon>Eucarida</taxon>
        <taxon>Decapoda</taxon>
        <taxon>Pleocyemata</taxon>
        <taxon>Anomura</taxon>
        <taxon>Galatheoidea</taxon>
        <taxon>Porcellanidae</taxon>
        <taxon>Petrolisthes</taxon>
    </lineage>
</organism>
<dbReference type="GO" id="GO:0005737">
    <property type="term" value="C:cytoplasm"/>
    <property type="evidence" value="ECO:0007669"/>
    <property type="project" value="TreeGrafter"/>
</dbReference>
<dbReference type="PANTHER" id="PTHR24300">
    <property type="entry name" value="CYTOCHROME P450 508A4-RELATED"/>
    <property type="match status" value="1"/>
</dbReference>
<evidence type="ECO:0000256" key="1">
    <source>
        <dbReference type="ARBA" id="ARBA00010617"/>
    </source>
</evidence>
<dbReference type="InterPro" id="IPR002401">
    <property type="entry name" value="Cyt_P450_E_grp-I"/>
</dbReference>
<keyword evidence="4" id="KW-0560">Oxidoreductase</keyword>
<accession>A0AAE1NNS2</accession>
<keyword evidence="3" id="KW-0408">Iron</keyword>
<dbReference type="AlphaFoldDB" id="A0AAE1NNS2"/>
<keyword evidence="2" id="KW-0479">Metal-binding</keyword>
<dbReference type="InterPro" id="IPR036396">
    <property type="entry name" value="Cyt_P450_sf"/>
</dbReference>
<dbReference type="Proteomes" id="UP001292094">
    <property type="component" value="Unassembled WGS sequence"/>
</dbReference>
<dbReference type="InterPro" id="IPR001128">
    <property type="entry name" value="Cyt_P450"/>
</dbReference>
<dbReference type="GO" id="GO:0006805">
    <property type="term" value="P:xenobiotic metabolic process"/>
    <property type="evidence" value="ECO:0007669"/>
    <property type="project" value="TreeGrafter"/>
</dbReference>
<dbReference type="InterPro" id="IPR050182">
    <property type="entry name" value="Cytochrome_P450_fam2"/>
</dbReference>
<dbReference type="Gene3D" id="1.10.630.10">
    <property type="entry name" value="Cytochrome P450"/>
    <property type="match status" value="1"/>
</dbReference>
<dbReference type="EMBL" id="JAWZYT010004684">
    <property type="protein sequence ID" value="KAK4292913.1"/>
    <property type="molecule type" value="Genomic_DNA"/>
</dbReference>
<dbReference type="PRINTS" id="PR00463">
    <property type="entry name" value="EP450I"/>
</dbReference>
<comment type="caution">
    <text evidence="5">The sequence shown here is derived from an EMBL/GenBank/DDBJ whole genome shotgun (WGS) entry which is preliminary data.</text>
</comment>
<dbReference type="SUPFAM" id="SSF48264">
    <property type="entry name" value="Cytochrome P450"/>
    <property type="match status" value="1"/>
</dbReference>
<sequence>MTRGTLAAAQSAVYQSCRAFPENDLFIVILDLFFAGKETTASSLVWLIYYLATYTEAQHKMQAEVDEVLPKGTLATLQDRARLPYTEAVIHDTLRVSSLSANGGSHAASKDTMLGGLCYP</sequence>
<reference evidence="5" key="1">
    <citation type="submission" date="2023-11" db="EMBL/GenBank/DDBJ databases">
        <title>Genome assemblies of two species of porcelain crab, Petrolisthes cinctipes and Petrolisthes manimaculis (Anomura: Porcellanidae).</title>
        <authorList>
            <person name="Angst P."/>
        </authorList>
    </citation>
    <scope>NUCLEOTIDE SEQUENCE</scope>
    <source>
        <strain evidence="5">PB745_02</strain>
        <tissue evidence="5">Gill</tissue>
    </source>
</reference>
<dbReference type="PRINTS" id="PR00385">
    <property type="entry name" value="P450"/>
</dbReference>
<proteinExistence type="inferred from homology"/>